<reference evidence="6" key="1">
    <citation type="submission" date="2016-07" db="EMBL/GenBank/DDBJ databases">
        <title>Frankia sp. NRRL B-16219 Genome sequencing.</title>
        <authorList>
            <person name="Ghodhbane-Gtari F."/>
            <person name="Swanson E."/>
            <person name="Gueddou A."/>
            <person name="Louati M."/>
            <person name="Nouioui I."/>
            <person name="Hezbri K."/>
            <person name="Abebe-Akele F."/>
            <person name="Simpson S."/>
            <person name="Morris K."/>
            <person name="Thomas K."/>
            <person name="Gtari M."/>
            <person name="Tisa L.S."/>
        </authorList>
    </citation>
    <scope>NUCLEOTIDE SEQUENCE [LARGE SCALE GENOMIC DNA]</scope>
    <source>
        <strain evidence="6">NRRL B-16219</strain>
    </source>
</reference>
<feature type="compositionally biased region" description="Gly residues" evidence="3">
    <location>
        <begin position="1080"/>
        <end position="1100"/>
    </location>
</feature>
<dbReference type="InterPro" id="IPR003961">
    <property type="entry name" value="FN3_dom"/>
</dbReference>
<keyword evidence="2" id="KW-0119">Carbohydrate metabolism</keyword>
<dbReference type="OrthoDB" id="5506232at2"/>
<feature type="region of interest" description="Disordered" evidence="3">
    <location>
        <begin position="579"/>
        <end position="605"/>
    </location>
</feature>
<dbReference type="PROSITE" id="PS50853">
    <property type="entry name" value="FN3"/>
    <property type="match status" value="1"/>
</dbReference>
<keyword evidence="1" id="KW-0326">Glycosidase</keyword>
<comment type="caution">
    <text evidence="5">The sequence shown here is derived from an EMBL/GenBank/DDBJ whole genome shotgun (WGS) entry which is preliminary data.</text>
</comment>
<dbReference type="EMBL" id="MAXA01000244">
    <property type="protein sequence ID" value="OHV22745.1"/>
    <property type="molecule type" value="Genomic_DNA"/>
</dbReference>
<proteinExistence type="predicted"/>
<feature type="compositionally biased region" description="Gly residues" evidence="3">
    <location>
        <begin position="920"/>
        <end position="930"/>
    </location>
</feature>
<feature type="compositionally biased region" description="Gly residues" evidence="3">
    <location>
        <begin position="947"/>
        <end position="960"/>
    </location>
</feature>
<feature type="region of interest" description="Disordered" evidence="3">
    <location>
        <begin position="983"/>
        <end position="1163"/>
    </location>
</feature>
<keyword evidence="1" id="KW-0378">Hydrolase</keyword>
<feature type="region of interest" description="Disordered" evidence="3">
    <location>
        <begin position="914"/>
        <end position="970"/>
    </location>
</feature>
<evidence type="ECO:0000256" key="1">
    <source>
        <dbReference type="ARBA" id="ARBA00023295"/>
    </source>
</evidence>
<sequence length="1294" mass="129994">MSAAFDGSGYRRRVLAPLRARTPVDTADPYLVADLDPLLEHTDSEVAAQLARVMAFLQRERNSAKYAALATELVRRRGEWEAPLLDGDARARLRHTVLDARRNGDAERLAKVDGYLVTLRDRFGGIPASRVAGLRRLAAAAGVTGAEFDARLGREVIIADGGGAGVEALAPEVRSQIRQRLEDLRVLRGGDRAGTASLWDFLGLPPDAGPDRIRSAWEAVAAGNARRPHDREKTLTADLLAMVRSRLVEGDPAAYTAGLLADVADELRPIVEEHVVLDGELTAVAYEGLVRAALAAGRGLGAEQAKTVILGIARNLGAAVSTGGAVDYVLCPGCGRPEPVGGSRTCRYCDAGLYTTCPGCASLTEAAAVTCRRCGYSLRQVRAAGDALAAVRQALEAGRPREASDGLARVRAAVAAAGSGAGNGTAEAADELESLVRAGLGAAEAGWRALAEERSTLRSDAAVERARWLVARAADVPGPDGRPPAEVLGELTAQQAVIRRRVEAARGLPPEQQEAALVAVLATAVDSADALRALAALPLQPPTDLTSVLADDAVLLRWRPSASAGPVTYRVERVAVDPGSGQLTRRGLGTTSSTELADAGAPPWTPVRHEVTALSGERRSRPVSTAPVIAVRDVADLRAEATPTGVRLTWRPSGPSDTVTIERTVDPDSSVSAPPRRARVTGGSFLDSDVLPGVGYRYRVFVEYTDVDGSAARTSGSRAEFGLLTRPRPVTDLVVGAEDGQVALRWTPRSGAEVRVYATAVPPSGGAVGALHPGGPGADGSGSGANGAGGYGAGAYGAGGQGAGGHGTGVLGAGAVSVGAGEFGRGPEPSSGPLALLGGEGAEVPLAALTPPLRLVGASRQGHLRDAAVPLAPGTGELIYTPVTVVGGLGVLGRSAPHRFPVVTHDVSEFTTGIADFPTGNGGHGPGNGGHDPASAGLGPAQSAPPGHGGTAPGHGGGPPAGGPPLPAVSADARPVMIDVMPSPETVRAPGGAPLVAPVPVGPSSPGGPASPLGPSSPVGPPVSGVLPSPGVSPVTGAQPFPGGQPFTGAPPLSGAQPAPGASPVPGPPPATGALPIPGGPAGPGGPSAGGGAPGTGGGPVGPPTVGMPLPVASDESGAHPGMGTGPATPDVGVHPVAPAGPGAPGPGTLAAPPPAPAQTQGHALVPGPPAPFGSPAQLQPPVPVPPPAELTSVTYSVSKAGWRRRTLRVQVRATGPAPRLVLLARPGEEPPGSPAEGQVLAELQPASSSGSWTMEVTLEGAQLPWGVRLLPVVTPGAPAVWIDHPEDPMLVVR</sequence>
<dbReference type="Proteomes" id="UP000179769">
    <property type="component" value="Unassembled WGS sequence"/>
</dbReference>
<feature type="compositionally biased region" description="Pro residues" evidence="3">
    <location>
        <begin position="1061"/>
        <end position="1071"/>
    </location>
</feature>
<dbReference type="GO" id="GO:0000272">
    <property type="term" value="P:polysaccharide catabolic process"/>
    <property type="evidence" value="ECO:0007669"/>
    <property type="project" value="UniProtKB-KW"/>
</dbReference>
<evidence type="ECO:0000256" key="2">
    <source>
        <dbReference type="ARBA" id="ARBA00023326"/>
    </source>
</evidence>
<dbReference type="GO" id="GO:0016798">
    <property type="term" value="F:hydrolase activity, acting on glycosyl bonds"/>
    <property type="evidence" value="ECO:0007669"/>
    <property type="project" value="UniProtKB-KW"/>
</dbReference>
<evidence type="ECO:0000256" key="3">
    <source>
        <dbReference type="SAM" id="MobiDB-lite"/>
    </source>
</evidence>
<evidence type="ECO:0000313" key="5">
    <source>
        <dbReference type="EMBL" id="OHV22745.1"/>
    </source>
</evidence>
<accession>A0A1S1PP98</accession>
<dbReference type="RefSeq" id="WP_071066003.1">
    <property type="nucleotide sequence ID" value="NZ_MAXA01000244.1"/>
</dbReference>
<keyword evidence="2" id="KW-0624">Polysaccharide degradation</keyword>
<dbReference type="InterPro" id="IPR036116">
    <property type="entry name" value="FN3_sf"/>
</dbReference>
<organism evidence="5 6">
    <name type="scientific">Parafrankia soli</name>
    <dbReference type="NCBI Taxonomy" id="2599596"/>
    <lineage>
        <taxon>Bacteria</taxon>
        <taxon>Bacillati</taxon>
        <taxon>Actinomycetota</taxon>
        <taxon>Actinomycetes</taxon>
        <taxon>Frankiales</taxon>
        <taxon>Frankiaceae</taxon>
        <taxon>Parafrankia</taxon>
    </lineage>
</organism>
<protein>
    <recommendedName>
        <fullName evidence="4">Fibronectin type-III domain-containing protein</fullName>
    </recommendedName>
</protein>
<dbReference type="SMART" id="SM00060">
    <property type="entry name" value="FN3"/>
    <property type="match status" value="2"/>
</dbReference>
<evidence type="ECO:0000259" key="4">
    <source>
        <dbReference type="PROSITE" id="PS50853"/>
    </source>
</evidence>
<feature type="compositionally biased region" description="Low complexity" evidence="3">
    <location>
        <begin position="990"/>
        <end position="1035"/>
    </location>
</feature>
<feature type="domain" description="Fibronectin type-III" evidence="4">
    <location>
        <begin position="538"/>
        <end position="633"/>
    </location>
</feature>
<feature type="compositionally biased region" description="Low complexity" evidence="3">
    <location>
        <begin position="1133"/>
        <end position="1151"/>
    </location>
</feature>
<name>A0A1S1PP98_9ACTN</name>
<dbReference type="SUPFAM" id="SSF49265">
    <property type="entry name" value="Fibronectin type III"/>
    <property type="match status" value="1"/>
</dbReference>
<keyword evidence="6" id="KW-1185">Reference proteome</keyword>
<feature type="compositionally biased region" description="Low complexity" evidence="3">
    <location>
        <begin position="1050"/>
        <end position="1060"/>
    </location>
</feature>
<gene>
    <name evidence="5" type="ORF">BBK14_25200</name>
</gene>
<evidence type="ECO:0000313" key="6">
    <source>
        <dbReference type="Proteomes" id="UP000179769"/>
    </source>
</evidence>